<dbReference type="SUPFAM" id="SSF51621">
    <property type="entry name" value="Phosphoenolpyruvate/pyruvate domain"/>
    <property type="match status" value="1"/>
</dbReference>
<keyword evidence="1" id="KW-0479">Metal-binding</keyword>
<dbReference type="Gene3D" id="3.20.20.60">
    <property type="entry name" value="Phosphoenolpyruvate-binding domains"/>
    <property type="match status" value="1"/>
</dbReference>
<dbReference type="EMBL" id="FNJJ01000001">
    <property type="protein sequence ID" value="SDO62616.1"/>
    <property type="molecule type" value="Genomic_DNA"/>
</dbReference>
<reference evidence="3" key="1">
    <citation type="submission" date="2016-10" db="EMBL/GenBank/DDBJ databases">
        <authorList>
            <person name="Varghese N."/>
            <person name="Submissions S."/>
        </authorList>
    </citation>
    <scope>NUCLEOTIDE SEQUENCE [LARGE SCALE GENOMIC DNA]</scope>
    <source>
        <strain evidence="3">JCM 18416</strain>
    </source>
</reference>
<dbReference type="InterPro" id="IPR039556">
    <property type="entry name" value="ICL/PEPM"/>
</dbReference>
<evidence type="ECO:0000313" key="3">
    <source>
        <dbReference type="Proteomes" id="UP000199460"/>
    </source>
</evidence>
<dbReference type="PANTHER" id="PTHR42905:SF16">
    <property type="entry name" value="CARBOXYPHOSPHONOENOLPYRUVATE PHOSPHONOMUTASE-LIKE PROTEIN (AFU_ORTHOLOGUE AFUA_5G07230)"/>
    <property type="match status" value="1"/>
</dbReference>
<evidence type="ECO:0000313" key="2">
    <source>
        <dbReference type="EMBL" id="SDO62616.1"/>
    </source>
</evidence>
<proteinExistence type="predicted"/>
<dbReference type="GO" id="GO:0016829">
    <property type="term" value="F:lyase activity"/>
    <property type="evidence" value="ECO:0007669"/>
    <property type="project" value="UniProtKB-KW"/>
</dbReference>
<dbReference type="CDD" id="cd00377">
    <property type="entry name" value="ICL_PEPM"/>
    <property type="match status" value="1"/>
</dbReference>
<dbReference type="InterPro" id="IPR015813">
    <property type="entry name" value="Pyrv/PenolPyrv_kinase-like_dom"/>
</dbReference>
<keyword evidence="3" id="KW-1185">Reference proteome</keyword>
<dbReference type="Pfam" id="PF13714">
    <property type="entry name" value="PEP_mutase"/>
    <property type="match status" value="1"/>
</dbReference>
<evidence type="ECO:0000256" key="1">
    <source>
        <dbReference type="ARBA" id="ARBA00022723"/>
    </source>
</evidence>
<accession>A0A1H0L3K5</accession>
<keyword evidence="2" id="KW-0456">Lyase</keyword>
<dbReference type="InterPro" id="IPR040442">
    <property type="entry name" value="Pyrv_kinase-like_dom_sf"/>
</dbReference>
<sequence>MDDKQLQKALTFQALHQRDELLVLPNPWDAGSAKILAALGFEALATTSAGLAFSLGRIDGEGLISREETLANARAIVAATLLPVAADLENGFSDDPQGCAETLIQAAACGLVGGSIEDASGRADAPIYPLELAVERIRASVAAARSLPFPFTLCARAENFLHGREDLADTLRRLEAYAEAGADVLYAPGLTTRAQIDAVVRAVAPRPVNVLLGLSSSALSLDDLRELGVRRVSVGSSLARTALGGFLQAASALRQGDPSFAKEAAPFATINDLFKAGQ</sequence>
<dbReference type="AlphaFoldDB" id="A0A1H0L3K5"/>
<dbReference type="GO" id="GO:0046872">
    <property type="term" value="F:metal ion binding"/>
    <property type="evidence" value="ECO:0007669"/>
    <property type="project" value="UniProtKB-KW"/>
</dbReference>
<dbReference type="PANTHER" id="PTHR42905">
    <property type="entry name" value="PHOSPHOENOLPYRUVATE CARBOXYLASE"/>
    <property type="match status" value="1"/>
</dbReference>
<name>A0A1H0L3K5_9GAMM</name>
<dbReference type="RefSeq" id="WP_090426751.1">
    <property type="nucleotide sequence ID" value="NZ_FNJJ01000001.1"/>
</dbReference>
<protein>
    <submittedName>
        <fullName evidence="2">2-Methylisocitrate lyase, PEP mutase family</fullName>
    </submittedName>
</protein>
<organism evidence="2 3">
    <name type="scientific">Ectopseudomonas guguanensis</name>
    <dbReference type="NCBI Taxonomy" id="1198456"/>
    <lineage>
        <taxon>Bacteria</taxon>
        <taxon>Pseudomonadati</taxon>
        <taxon>Pseudomonadota</taxon>
        <taxon>Gammaproteobacteria</taxon>
        <taxon>Pseudomonadales</taxon>
        <taxon>Pseudomonadaceae</taxon>
        <taxon>Ectopseudomonas</taxon>
    </lineage>
</organism>
<dbReference type="OrthoDB" id="9785398at2"/>
<gene>
    <name evidence="2" type="ORF">SAMN05216213_101460</name>
</gene>
<dbReference type="Proteomes" id="UP000199460">
    <property type="component" value="Unassembled WGS sequence"/>
</dbReference>
<dbReference type="Gene3D" id="6.10.250.2750">
    <property type="match status" value="1"/>
</dbReference>
<dbReference type="GeneID" id="300930207"/>